<organism evidence="1 2">
    <name type="scientific">Lasiodiplodia theobromae</name>
    <dbReference type="NCBI Taxonomy" id="45133"/>
    <lineage>
        <taxon>Eukaryota</taxon>
        <taxon>Fungi</taxon>
        <taxon>Dikarya</taxon>
        <taxon>Ascomycota</taxon>
        <taxon>Pezizomycotina</taxon>
        <taxon>Dothideomycetes</taxon>
        <taxon>Dothideomycetes incertae sedis</taxon>
        <taxon>Botryosphaeriales</taxon>
        <taxon>Botryosphaeriaceae</taxon>
        <taxon>Lasiodiplodia</taxon>
    </lineage>
</organism>
<dbReference type="Proteomes" id="UP000325902">
    <property type="component" value="Unassembled WGS sequence"/>
</dbReference>
<evidence type="ECO:0000313" key="1">
    <source>
        <dbReference type="EMBL" id="KAB2574072.1"/>
    </source>
</evidence>
<keyword evidence="2" id="KW-1185">Reference proteome</keyword>
<dbReference type="EMBL" id="VCHE01000049">
    <property type="protein sequence ID" value="KAB2574072.1"/>
    <property type="molecule type" value="Genomic_DNA"/>
</dbReference>
<comment type="caution">
    <text evidence="1">The sequence shown here is derived from an EMBL/GenBank/DDBJ whole genome shotgun (WGS) entry which is preliminary data.</text>
</comment>
<protein>
    <submittedName>
        <fullName evidence="1">Uncharacterized protein</fullName>
    </submittedName>
</protein>
<reference evidence="1 2" key="1">
    <citation type="journal article" date="2019" name="Sci. Rep.">
        <title>A multi-omics analysis of the grapevine pathogen Lasiodiplodia theobromae reveals that temperature affects the expression of virulence- and pathogenicity-related genes.</title>
        <authorList>
            <person name="Felix C."/>
            <person name="Meneses R."/>
            <person name="Goncalves M.F.M."/>
            <person name="Tilleman L."/>
            <person name="Duarte A.S."/>
            <person name="Jorrin-Novo J.V."/>
            <person name="Van de Peer Y."/>
            <person name="Deforce D."/>
            <person name="Van Nieuwerburgh F."/>
            <person name="Esteves A.C."/>
            <person name="Alves A."/>
        </authorList>
    </citation>
    <scope>NUCLEOTIDE SEQUENCE [LARGE SCALE GENOMIC DNA]</scope>
    <source>
        <strain evidence="1 2">LA-SOL3</strain>
    </source>
</reference>
<accession>A0A5N5D9U4</accession>
<evidence type="ECO:0000313" key="2">
    <source>
        <dbReference type="Proteomes" id="UP000325902"/>
    </source>
</evidence>
<gene>
    <name evidence="1" type="ORF">DBV05_g7278</name>
</gene>
<name>A0A5N5D9U4_9PEZI</name>
<proteinExistence type="predicted"/>
<sequence length="432" mass="48973">MRTVLGITEDDRVARELHTLVIGTGNPTRREIQVYAANIRRLLVQAGNPPPEKVPPEVGVWADMYFSEKPMVEDYEHQVTNNLDTTNLIMLFRRLKQLQGVTIGKFPLRVGFQKPDLADFRDRHLNNCDSISMLEEFQNFYRPDSSGTVCEEKSNADRMVLVTLIALASCQTTLDKFCIYRDRLTDMVSINTFEELPEGLWKKLSVCFTRLKTLSLVICNAKSYDAVHCLETSLPEDWMDDKPSQALQRLLSMTPSLESFELAANSKTSFGPEFTQSLLHALPDGLKDIHLHNFVIHRSALLHFLQQRESTLSGVGLTDAHIMGGGWEMVFQHMLNCHLNTCKLGPLYTLCKDFYYLVTFSGHNPAFPVSKVDLTNFNVEVSDAMCLNGYNNFSSPFNRFSVRSYGISKQMAIFAKKHCTEQCPDNDKSAMA</sequence>
<dbReference type="AlphaFoldDB" id="A0A5N5D9U4"/>